<comment type="caution">
    <text evidence="1">The sequence shown here is derived from an EMBL/GenBank/DDBJ whole genome shotgun (WGS) entry which is preliminary data.</text>
</comment>
<feature type="non-terminal residue" evidence="1">
    <location>
        <position position="211"/>
    </location>
</feature>
<dbReference type="InterPro" id="IPR036691">
    <property type="entry name" value="Endo/exonu/phosph_ase_sf"/>
</dbReference>
<keyword evidence="2" id="KW-1185">Reference proteome</keyword>
<dbReference type="OrthoDB" id="692400at2759"/>
<dbReference type="Proteomes" id="UP000824120">
    <property type="component" value="Chromosome 7"/>
</dbReference>
<dbReference type="Gene3D" id="3.60.10.10">
    <property type="entry name" value="Endonuclease/exonuclease/phosphatase"/>
    <property type="match status" value="1"/>
</dbReference>
<accession>A0A9J5Y2P0</accession>
<feature type="non-terminal residue" evidence="1">
    <location>
        <position position="1"/>
    </location>
</feature>
<dbReference type="SUPFAM" id="SSF56219">
    <property type="entry name" value="DNase I-like"/>
    <property type="match status" value="1"/>
</dbReference>
<reference evidence="1 2" key="1">
    <citation type="submission" date="2020-09" db="EMBL/GenBank/DDBJ databases">
        <title>De no assembly of potato wild relative species, Solanum commersonii.</title>
        <authorList>
            <person name="Cho K."/>
        </authorList>
    </citation>
    <scope>NUCLEOTIDE SEQUENCE [LARGE SCALE GENOMIC DNA]</scope>
    <source>
        <strain evidence="1">LZ3.2</strain>
        <tissue evidence="1">Leaf</tissue>
    </source>
</reference>
<name>A0A9J5Y2P0_SOLCO</name>
<organism evidence="1 2">
    <name type="scientific">Solanum commersonii</name>
    <name type="common">Commerson's wild potato</name>
    <name type="synonym">Commerson's nightshade</name>
    <dbReference type="NCBI Taxonomy" id="4109"/>
    <lineage>
        <taxon>Eukaryota</taxon>
        <taxon>Viridiplantae</taxon>
        <taxon>Streptophyta</taxon>
        <taxon>Embryophyta</taxon>
        <taxon>Tracheophyta</taxon>
        <taxon>Spermatophyta</taxon>
        <taxon>Magnoliopsida</taxon>
        <taxon>eudicotyledons</taxon>
        <taxon>Gunneridae</taxon>
        <taxon>Pentapetalae</taxon>
        <taxon>asterids</taxon>
        <taxon>lamiids</taxon>
        <taxon>Solanales</taxon>
        <taxon>Solanaceae</taxon>
        <taxon>Solanoideae</taxon>
        <taxon>Solaneae</taxon>
        <taxon>Solanum</taxon>
    </lineage>
</organism>
<proteinExistence type="predicted"/>
<sequence length="211" mass="24386">DLIVGIKKSLILNWNADIVYLHESKLDGGVKDMIKELWGGRWVKYVCLQASGTRGGILMLWDSRSWRGEVLEIGSYTLTCKFETLLQDYKCHITGVYAPTCRFERKHVWEEIRVVRSLFEDHGQHGSFGFTNRKGSFTWFKGDNNNAVSRIDRILISKEWDDSFSKIKQPDYILGCKLKALKSKLKKWSNTSLGNLRIQKLQILNELAILD</sequence>
<protein>
    <submittedName>
        <fullName evidence="1">Uncharacterized protein</fullName>
    </submittedName>
</protein>
<dbReference type="EMBL" id="JACXVP010000007">
    <property type="protein sequence ID" value="KAG5593808.1"/>
    <property type="molecule type" value="Genomic_DNA"/>
</dbReference>
<gene>
    <name evidence="1" type="ORF">H5410_035040</name>
</gene>
<evidence type="ECO:0000313" key="1">
    <source>
        <dbReference type="EMBL" id="KAG5593808.1"/>
    </source>
</evidence>
<evidence type="ECO:0000313" key="2">
    <source>
        <dbReference type="Proteomes" id="UP000824120"/>
    </source>
</evidence>
<dbReference type="AlphaFoldDB" id="A0A9J5Y2P0"/>